<dbReference type="Proteomes" id="UP000735302">
    <property type="component" value="Unassembled WGS sequence"/>
</dbReference>
<evidence type="ECO:0000256" key="1">
    <source>
        <dbReference type="SAM" id="MobiDB-lite"/>
    </source>
</evidence>
<dbReference type="EMBL" id="BLXT01000744">
    <property type="protein sequence ID" value="GFN79833.1"/>
    <property type="molecule type" value="Genomic_DNA"/>
</dbReference>
<comment type="caution">
    <text evidence="2">The sequence shown here is derived from an EMBL/GenBank/DDBJ whole genome shotgun (WGS) entry which is preliminary data.</text>
</comment>
<protein>
    <submittedName>
        <fullName evidence="2">Uncharacterized protein</fullName>
    </submittedName>
</protein>
<evidence type="ECO:0000313" key="2">
    <source>
        <dbReference type="EMBL" id="GFN79833.1"/>
    </source>
</evidence>
<organism evidence="2 3">
    <name type="scientific">Plakobranchus ocellatus</name>
    <dbReference type="NCBI Taxonomy" id="259542"/>
    <lineage>
        <taxon>Eukaryota</taxon>
        <taxon>Metazoa</taxon>
        <taxon>Spiralia</taxon>
        <taxon>Lophotrochozoa</taxon>
        <taxon>Mollusca</taxon>
        <taxon>Gastropoda</taxon>
        <taxon>Heterobranchia</taxon>
        <taxon>Euthyneura</taxon>
        <taxon>Panpulmonata</taxon>
        <taxon>Sacoglossa</taxon>
        <taxon>Placobranchoidea</taxon>
        <taxon>Plakobranchidae</taxon>
        <taxon>Plakobranchus</taxon>
    </lineage>
</organism>
<feature type="region of interest" description="Disordered" evidence="1">
    <location>
        <begin position="1"/>
        <end position="30"/>
    </location>
</feature>
<gene>
    <name evidence="2" type="ORF">PoB_000633900</name>
</gene>
<proteinExistence type="predicted"/>
<evidence type="ECO:0000313" key="3">
    <source>
        <dbReference type="Proteomes" id="UP000735302"/>
    </source>
</evidence>
<accession>A0AAV3YC49</accession>
<name>A0AAV3YC49_9GAST</name>
<sequence>MDSESALRSARTLLSQVRAPPPAAWPDGGHESLSSTCCGLTIYKTKHQPFNFVILLWREVQHDLRIMGPRLLKVSAVGTERSLQNSEWFQEPPVDQEDAHNNGYDFIDQNHFG</sequence>
<keyword evidence="3" id="KW-1185">Reference proteome</keyword>
<reference evidence="2 3" key="1">
    <citation type="journal article" date="2021" name="Elife">
        <title>Chloroplast acquisition without the gene transfer in kleptoplastic sea slugs, Plakobranchus ocellatus.</title>
        <authorList>
            <person name="Maeda T."/>
            <person name="Takahashi S."/>
            <person name="Yoshida T."/>
            <person name="Shimamura S."/>
            <person name="Takaki Y."/>
            <person name="Nagai Y."/>
            <person name="Toyoda A."/>
            <person name="Suzuki Y."/>
            <person name="Arimoto A."/>
            <person name="Ishii H."/>
            <person name="Satoh N."/>
            <person name="Nishiyama T."/>
            <person name="Hasebe M."/>
            <person name="Maruyama T."/>
            <person name="Minagawa J."/>
            <person name="Obokata J."/>
            <person name="Shigenobu S."/>
        </authorList>
    </citation>
    <scope>NUCLEOTIDE SEQUENCE [LARGE SCALE GENOMIC DNA]</scope>
</reference>
<dbReference type="AlphaFoldDB" id="A0AAV3YC49"/>